<dbReference type="Proteomes" id="UP000766336">
    <property type="component" value="Unassembled WGS sequence"/>
</dbReference>
<dbReference type="PANTHER" id="PTHR47328">
    <property type="match status" value="1"/>
</dbReference>
<dbReference type="EMBL" id="JAHCDA010000002">
    <property type="protein sequence ID" value="MBS7811149.1"/>
    <property type="molecule type" value="Genomic_DNA"/>
</dbReference>
<dbReference type="PANTHER" id="PTHR47328:SF1">
    <property type="entry name" value="RUTC FAMILY PROTEIN YOAB"/>
    <property type="match status" value="1"/>
</dbReference>
<organism evidence="1 2">
    <name type="scientific">Roseococcus pinisoli</name>
    <dbReference type="NCBI Taxonomy" id="2835040"/>
    <lineage>
        <taxon>Bacteria</taxon>
        <taxon>Pseudomonadati</taxon>
        <taxon>Pseudomonadota</taxon>
        <taxon>Alphaproteobacteria</taxon>
        <taxon>Acetobacterales</taxon>
        <taxon>Roseomonadaceae</taxon>
        <taxon>Roseococcus</taxon>
    </lineage>
</organism>
<dbReference type="RefSeq" id="WP_213669838.1">
    <property type="nucleotide sequence ID" value="NZ_JAHCDA010000002.1"/>
</dbReference>
<dbReference type="InterPro" id="IPR035709">
    <property type="entry name" value="YoaB-like"/>
</dbReference>
<reference evidence="1 2" key="1">
    <citation type="submission" date="2021-05" db="EMBL/GenBank/DDBJ databases">
        <title>Roseococcus sp. XZZS9, whole genome shotgun sequencing project.</title>
        <authorList>
            <person name="Zhao G."/>
            <person name="Shen L."/>
        </authorList>
    </citation>
    <scope>NUCLEOTIDE SEQUENCE [LARGE SCALE GENOMIC DNA]</scope>
    <source>
        <strain evidence="1 2">XZZS9</strain>
    </source>
</reference>
<keyword evidence="2" id="KW-1185">Reference proteome</keyword>
<evidence type="ECO:0000313" key="2">
    <source>
        <dbReference type="Proteomes" id="UP000766336"/>
    </source>
</evidence>
<name>A0ABS5QC93_9PROT</name>
<accession>A0ABS5QC93</accession>
<proteinExistence type="predicted"/>
<evidence type="ECO:0000313" key="1">
    <source>
        <dbReference type="EMBL" id="MBS7811149.1"/>
    </source>
</evidence>
<dbReference type="InterPro" id="IPR006175">
    <property type="entry name" value="YjgF/YER057c/UK114"/>
</dbReference>
<sequence length="113" mass="12097">MITRIPGTTATRSRVIVHNGIVTTVTTSPDKTEDMYVQAKGALAAIEKNLADAGSSKAKILTAICYCADMSRKAELNKAWDEWVDTSNVPMRAVLGVSLEGKDLIEIICTAVA</sequence>
<dbReference type="Pfam" id="PF01042">
    <property type="entry name" value="Ribonuc_L-PSP"/>
    <property type="match status" value="1"/>
</dbReference>
<dbReference type="InterPro" id="IPR035959">
    <property type="entry name" value="RutC-like_sf"/>
</dbReference>
<dbReference type="Gene3D" id="3.30.1330.40">
    <property type="entry name" value="RutC-like"/>
    <property type="match status" value="1"/>
</dbReference>
<comment type="caution">
    <text evidence="1">The sequence shown here is derived from an EMBL/GenBank/DDBJ whole genome shotgun (WGS) entry which is preliminary data.</text>
</comment>
<dbReference type="SUPFAM" id="SSF55298">
    <property type="entry name" value="YjgF-like"/>
    <property type="match status" value="1"/>
</dbReference>
<gene>
    <name evidence="1" type="ORF">KHU32_09390</name>
</gene>
<protein>
    <submittedName>
        <fullName evidence="1">RidA family protein</fullName>
    </submittedName>
</protein>